<dbReference type="InterPro" id="IPR051821">
    <property type="entry name" value="Asp/Asn_beta-hydroxylase"/>
</dbReference>
<dbReference type="InterPro" id="IPR027443">
    <property type="entry name" value="IPNS-like_sf"/>
</dbReference>
<comment type="caution">
    <text evidence="5">The sequence shown here is derived from an EMBL/GenBank/DDBJ whole genome shotgun (WGS) entry which is preliminary data.</text>
</comment>
<comment type="similarity">
    <text evidence="1">Belongs to the aspartyl/asparaginyl beta-hydroxylase family.</text>
</comment>
<organism evidence="5 6">
    <name type="scientific">Sphingomonas ginsenosidimutans</name>
    <dbReference type="NCBI Taxonomy" id="862134"/>
    <lineage>
        <taxon>Bacteria</taxon>
        <taxon>Pseudomonadati</taxon>
        <taxon>Pseudomonadota</taxon>
        <taxon>Alphaproteobacteria</taxon>
        <taxon>Sphingomonadales</taxon>
        <taxon>Sphingomonadaceae</taxon>
        <taxon>Sphingomonas</taxon>
    </lineage>
</organism>
<proteinExistence type="inferred from homology"/>
<keyword evidence="3" id="KW-0560">Oxidoreductase</keyword>
<dbReference type="AlphaFoldDB" id="A0A2A4HWN2"/>
<dbReference type="SUPFAM" id="SSF51197">
    <property type="entry name" value="Clavaminate synthase-like"/>
    <property type="match status" value="1"/>
</dbReference>
<dbReference type="RefSeq" id="WP_096613216.1">
    <property type="nucleotide sequence ID" value="NZ_NWVD01000006.1"/>
</dbReference>
<evidence type="ECO:0000256" key="3">
    <source>
        <dbReference type="ARBA" id="ARBA00023002"/>
    </source>
</evidence>
<dbReference type="PANTHER" id="PTHR46332:SF5">
    <property type="entry name" value="ASPARTATE BETA-HYDROXYLASE DOMAIN CONTAINING 2"/>
    <property type="match status" value="1"/>
</dbReference>
<dbReference type="GO" id="GO:0051213">
    <property type="term" value="F:dioxygenase activity"/>
    <property type="evidence" value="ECO:0007669"/>
    <property type="project" value="UniProtKB-KW"/>
</dbReference>
<name>A0A2A4HWN2_9SPHN</name>
<dbReference type="InterPro" id="IPR007803">
    <property type="entry name" value="Asp/Arg/Pro-Hydrxlase"/>
</dbReference>
<dbReference type="Gene3D" id="2.60.120.330">
    <property type="entry name" value="B-lactam Antibiotic, Isopenicillin N Synthase, Chain"/>
    <property type="match status" value="1"/>
</dbReference>
<reference evidence="5 6" key="1">
    <citation type="submission" date="2017-09" db="EMBL/GenBank/DDBJ databases">
        <title>Sphingomonas ginsenosidimutans KACC 14949, whole genome shotgun sequence.</title>
        <authorList>
            <person name="Feng G."/>
            <person name="Zhu H."/>
        </authorList>
    </citation>
    <scope>NUCLEOTIDE SEQUENCE [LARGE SCALE GENOMIC DNA]</scope>
    <source>
        <strain evidence="5 6">KACC 14949</strain>
    </source>
</reference>
<dbReference type="EMBL" id="NWVD01000006">
    <property type="protein sequence ID" value="PCG08441.1"/>
    <property type="molecule type" value="Genomic_DNA"/>
</dbReference>
<evidence type="ECO:0000313" key="6">
    <source>
        <dbReference type="Proteomes" id="UP000218784"/>
    </source>
</evidence>
<evidence type="ECO:0000313" key="5">
    <source>
        <dbReference type="EMBL" id="PCG08441.1"/>
    </source>
</evidence>
<feature type="domain" description="Aspartyl/asparaginy/proline hydroxylase" evidence="4">
    <location>
        <begin position="105"/>
        <end position="217"/>
    </location>
</feature>
<sequence length="238" mass="25707">MIDGAAARLRDQSDDDAVAVPPVAPRPRAVVPAPVAAPIPAPLPLPPGPMGLAERMSRLMDRPIAGWSLVPGDPVLDMRGFGWTAALRADWRAIRTEAQGDAGPVLWRHGAPVDAALAHRPAARALIAAIAGVEEAAFVALAPGAHVPPRRGPTRALLTCHLGLAVPRDGDVRMRVHDRIVRWAEGETLVFDDTCEHEMWNDSGAARIVLAIRFARPLRQPGRWVADRMLRWMRRAGA</sequence>
<dbReference type="Pfam" id="PF05118">
    <property type="entry name" value="Asp_Arg_Hydrox"/>
    <property type="match status" value="1"/>
</dbReference>
<protein>
    <recommendedName>
        <fullName evidence="4">Aspartyl/asparaginy/proline hydroxylase domain-containing protein</fullName>
    </recommendedName>
</protein>
<dbReference type="Proteomes" id="UP000218784">
    <property type="component" value="Unassembled WGS sequence"/>
</dbReference>
<evidence type="ECO:0000259" key="4">
    <source>
        <dbReference type="Pfam" id="PF05118"/>
    </source>
</evidence>
<keyword evidence="6" id="KW-1185">Reference proteome</keyword>
<dbReference type="GO" id="GO:0016020">
    <property type="term" value="C:membrane"/>
    <property type="evidence" value="ECO:0007669"/>
    <property type="project" value="TreeGrafter"/>
</dbReference>
<keyword evidence="2" id="KW-0223">Dioxygenase</keyword>
<gene>
    <name evidence="5" type="ORF">COA17_13610</name>
</gene>
<dbReference type="PANTHER" id="PTHR46332">
    <property type="entry name" value="ASPARTATE BETA-HYDROXYLASE DOMAIN-CONTAINING PROTEIN 2"/>
    <property type="match status" value="1"/>
</dbReference>
<evidence type="ECO:0000256" key="2">
    <source>
        <dbReference type="ARBA" id="ARBA00022964"/>
    </source>
</evidence>
<accession>A0A2A4HWN2</accession>
<evidence type="ECO:0000256" key="1">
    <source>
        <dbReference type="ARBA" id="ARBA00007730"/>
    </source>
</evidence>